<dbReference type="SUPFAM" id="SSF50346">
    <property type="entry name" value="PRC-barrel domain"/>
    <property type="match status" value="1"/>
</dbReference>
<organism evidence="2 3">
    <name type="scientific">Clostridium neuense</name>
    <dbReference type="NCBI Taxonomy" id="1728934"/>
    <lineage>
        <taxon>Bacteria</taxon>
        <taxon>Bacillati</taxon>
        <taxon>Bacillota</taxon>
        <taxon>Clostridia</taxon>
        <taxon>Eubacteriales</taxon>
        <taxon>Clostridiaceae</taxon>
        <taxon>Clostridium</taxon>
    </lineage>
</organism>
<dbReference type="PANTHER" id="PTHR40061:SF1">
    <property type="entry name" value="SPORULATION PROTEIN YLMC-RELATED"/>
    <property type="match status" value="1"/>
</dbReference>
<dbReference type="Proteomes" id="UP001623592">
    <property type="component" value="Unassembled WGS sequence"/>
</dbReference>
<evidence type="ECO:0000313" key="3">
    <source>
        <dbReference type="Proteomes" id="UP001623592"/>
    </source>
</evidence>
<sequence length="83" mass="9506">MHSLNNLKSMELIDINTGTKLGFIKDLKVDTDNYKVLSLIIPNSKSSHWFSKSDDIEIEWNKIKVIGVDVILIDGDNLFENRD</sequence>
<comment type="caution">
    <text evidence="2">The sequence shown here is derived from an EMBL/GenBank/DDBJ whole genome shotgun (WGS) entry which is preliminary data.</text>
</comment>
<name>A0ABW8TE41_9CLOT</name>
<evidence type="ECO:0000259" key="1">
    <source>
        <dbReference type="Pfam" id="PF05239"/>
    </source>
</evidence>
<dbReference type="PANTHER" id="PTHR40061">
    <property type="entry name" value="SPORULATION PROTEIN YLMC-RELATED"/>
    <property type="match status" value="1"/>
</dbReference>
<accession>A0ABW8TE41</accession>
<dbReference type="InterPro" id="IPR027275">
    <property type="entry name" value="PRC-brl_dom"/>
</dbReference>
<dbReference type="EMBL" id="JBJIAA010000004">
    <property type="protein sequence ID" value="MFL0249935.1"/>
    <property type="molecule type" value="Genomic_DNA"/>
</dbReference>
<protein>
    <submittedName>
        <fullName evidence="2">YlmC/YmxH family sporulation protein</fullName>
    </submittedName>
</protein>
<keyword evidence="3" id="KW-1185">Reference proteome</keyword>
<feature type="domain" description="PRC-barrel" evidence="1">
    <location>
        <begin position="2"/>
        <end position="76"/>
    </location>
</feature>
<dbReference type="Gene3D" id="2.30.30.240">
    <property type="entry name" value="PRC-barrel domain"/>
    <property type="match status" value="1"/>
</dbReference>
<dbReference type="RefSeq" id="WP_406786602.1">
    <property type="nucleotide sequence ID" value="NZ_JBJIAA010000004.1"/>
</dbReference>
<reference evidence="2 3" key="1">
    <citation type="submission" date="2024-11" db="EMBL/GenBank/DDBJ databases">
        <authorList>
            <person name="Heng Y.C."/>
            <person name="Lim A.C.H."/>
            <person name="Lee J.K.Y."/>
            <person name="Kittelmann S."/>
        </authorList>
    </citation>
    <scope>NUCLEOTIDE SEQUENCE [LARGE SCALE GENOMIC DNA]</scope>
    <source>
        <strain evidence="2 3">WILCCON 0114</strain>
    </source>
</reference>
<evidence type="ECO:0000313" key="2">
    <source>
        <dbReference type="EMBL" id="MFL0249935.1"/>
    </source>
</evidence>
<gene>
    <name evidence="2" type="ORF">ACJDT4_05825</name>
</gene>
<dbReference type="InterPro" id="IPR014238">
    <property type="entry name" value="Spore_YlmC/YmxH"/>
</dbReference>
<dbReference type="NCBIfam" id="TIGR02888">
    <property type="entry name" value="spore_YlmC_YmxH"/>
    <property type="match status" value="1"/>
</dbReference>
<dbReference type="InterPro" id="IPR011033">
    <property type="entry name" value="PRC_barrel-like_sf"/>
</dbReference>
<proteinExistence type="predicted"/>
<dbReference type="Pfam" id="PF05239">
    <property type="entry name" value="PRC"/>
    <property type="match status" value="1"/>
</dbReference>